<protein>
    <submittedName>
        <fullName evidence="1">Uncharacterized protein</fullName>
    </submittedName>
</protein>
<dbReference type="AlphaFoldDB" id="A0A1T4VM66"/>
<evidence type="ECO:0000313" key="2">
    <source>
        <dbReference type="Proteomes" id="UP000190814"/>
    </source>
</evidence>
<name>A0A1T4VM66_9FIRM</name>
<dbReference type="RefSeq" id="WP_078766079.1">
    <property type="nucleotide sequence ID" value="NZ_FUXZ01000007.1"/>
</dbReference>
<proteinExistence type="predicted"/>
<gene>
    <name evidence="1" type="ORF">SAMN02745111_01207</name>
</gene>
<dbReference type="EMBL" id="FUXZ01000007">
    <property type="protein sequence ID" value="SKA66029.1"/>
    <property type="molecule type" value="Genomic_DNA"/>
</dbReference>
<keyword evidence="2" id="KW-1185">Reference proteome</keyword>
<dbReference type="STRING" id="39495.SAMN02745111_01207"/>
<accession>A0A1T4VM66</accession>
<evidence type="ECO:0000313" key="1">
    <source>
        <dbReference type="EMBL" id="SKA66029.1"/>
    </source>
</evidence>
<organism evidence="1 2">
    <name type="scientific">Eubacterium uniforme</name>
    <dbReference type="NCBI Taxonomy" id="39495"/>
    <lineage>
        <taxon>Bacteria</taxon>
        <taxon>Bacillati</taxon>
        <taxon>Bacillota</taxon>
        <taxon>Clostridia</taxon>
        <taxon>Eubacteriales</taxon>
        <taxon>Eubacteriaceae</taxon>
        <taxon>Eubacterium</taxon>
    </lineage>
</organism>
<sequence length="128" mass="14858">MEGKISEKVKVPTRRDIKINYMLQNLGDRIHKMEKDKYCEGKIILSSQNAEALHEAILITENFLSYNGSWDFERYEFQTGDCMICELGFKWNGYLSMMNIIRDKLKLPDGVNKELELSHNHAAISKQG</sequence>
<reference evidence="1 2" key="1">
    <citation type="submission" date="2017-02" db="EMBL/GenBank/DDBJ databases">
        <authorList>
            <person name="Peterson S.W."/>
        </authorList>
    </citation>
    <scope>NUCLEOTIDE SEQUENCE [LARGE SCALE GENOMIC DNA]</scope>
    <source>
        <strain evidence="1 2">ATCC 35992</strain>
    </source>
</reference>
<dbReference type="Proteomes" id="UP000190814">
    <property type="component" value="Unassembled WGS sequence"/>
</dbReference>